<sequence length="158" mass="18833">MVDEYKVFVFAIGHSSCAKWKYASSGFQSSIIHIFERTRAIFVLRIENNDFILEIFQNSEIKKKYIDTNPNDVWKQSDQIQKFKEMQLFGLEDSIIQKLISKRFLMSSPIHIQTSTNKFWSCFDHVLEDNKHTLNEKRRILSIIVDEFSYFELQHNLD</sequence>
<accession>A0ACA9K116</accession>
<keyword evidence="2" id="KW-1185">Reference proteome</keyword>
<comment type="caution">
    <text evidence="1">The sequence shown here is derived from an EMBL/GenBank/DDBJ whole genome shotgun (WGS) entry which is preliminary data.</text>
</comment>
<protein>
    <submittedName>
        <fullName evidence="1">320_t:CDS:1</fullName>
    </submittedName>
</protein>
<proteinExistence type="predicted"/>
<dbReference type="Proteomes" id="UP000789366">
    <property type="component" value="Unassembled WGS sequence"/>
</dbReference>
<organism evidence="1 2">
    <name type="scientific">Cetraspora pellucida</name>
    <dbReference type="NCBI Taxonomy" id="1433469"/>
    <lineage>
        <taxon>Eukaryota</taxon>
        <taxon>Fungi</taxon>
        <taxon>Fungi incertae sedis</taxon>
        <taxon>Mucoromycota</taxon>
        <taxon>Glomeromycotina</taxon>
        <taxon>Glomeromycetes</taxon>
        <taxon>Diversisporales</taxon>
        <taxon>Gigasporaceae</taxon>
        <taxon>Cetraspora</taxon>
    </lineage>
</organism>
<evidence type="ECO:0000313" key="1">
    <source>
        <dbReference type="EMBL" id="CAG8446611.1"/>
    </source>
</evidence>
<dbReference type="EMBL" id="CAJVPW010000207">
    <property type="protein sequence ID" value="CAG8446611.1"/>
    <property type="molecule type" value="Genomic_DNA"/>
</dbReference>
<evidence type="ECO:0000313" key="2">
    <source>
        <dbReference type="Proteomes" id="UP000789366"/>
    </source>
</evidence>
<name>A0ACA9K116_9GLOM</name>
<feature type="non-terminal residue" evidence="1">
    <location>
        <position position="158"/>
    </location>
</feature>
<gene>
    <name evidence="1" type="ORF">SPELUC_LOCUS543</name>
</gene>
<reference evidence="1" key="1">
    <citation type="submission" date="2021-06" db="EMBL/GenBank/DDBJ databases">
        <authorList>
            <person name="Kallberg Y."/>
            <person name="Tangrot J."/>
            <person name="Rosling A."/>
        </authorList>
    </citation>
    <scope>NUCLEOTIDE SEQUENCE</scope>
    <source>
        <strain evidence="1">28 12/20/2015</strain>
    </source>
</reference>